<dbReference type="NCBIfam" id="TIGR03954">
    <property type="entry name" value="integ_memb_HG"/>
    <property type="match status" value="1"/>
</dbReference>
<protein>
    <submittedName>
        <fullName evidence="8">DUF3817 domain-containing protein</fullName>
    </submittedName>
</protein>
<name>A0ABU7MCK4_9ACTN</name>
<accession>A0ABU7MCK4</accession>
<evidence type="ECO:0000313" key="9">
    <source>
        <dbReference type="Proteomes" id="UP001347146"/>
    </source>
</evidence>
<feature type="transmembrane region" description="Helical" evidence="6">
    <location>
        <begin position="47"/>
        <end position="68"/>
    </location>
</feature>
<keyword evidence="5 6" id="KW-0472">Membrane</keyword>
<organism evidence="8 9">
    <name type="scientific">Gordonia sesuvii</name>
    <dbReference type="NCBI Taxonomy" id="3116777"/>
    <lineage>
        <taxon>Bacteria</taxon>
        <taxon>Bacillati</taxon>
        <taxon>Actinomycetota</taxon>
        <taxon>Actinomycetes</taxon>
        <taxon>Mycobacteriales</taxon>
        <taxon>Gordoniaceae</taxon>
        <taxon>Gordonia</taxon>
    </lineage>
</organism>
<feature type="transmembrane region" description="Helical" evidence="6">
    <location>
        <begin position="75"/>
        <end position="96"/>
    </location>
</feature>
<gene>
    <name evidence="8" type="ORF">VZC37_10850</name>
</gene>
<keyword evidence="3 6" id="KW-0812">Transmembrane</keyword>
<evidence type="ECO:0000256" key="5">
    <source>
        <dbReference type="ARBA" id="ARBA00023136"/>
    </source>
</evidence>
<reference evidence="8 9" key="1">
    <citation type="submission" date="2024-01" db="EMBL/GenBank/DDBJ databases">
        <title>Draft genome sequence of Gordonia sp. LSe1-13.</title>
        <authorList>
            <person name="Suphannarot A."/>
            <person name="Mingma R."/>
        </authorList>
    </citation>
    <scope>NUCLEOTIDE SEQUENCE [LARGE SCALE GENOMIC DNA]</scope>
    <source>
        <strain evidence="8 9">LSe1-13</strain>
    </source>
</reference>
<feature type="transmembrane region" description="Helical" evidence="6">
    <location>
        <begin position="21"/>
        <end position="41"/>
    </location>
</feature>
<comment type="caution">
    <text evidence="8">The sequence shown here is derived from an EMBL/GenBank/DDBJ whole genome shotgun (WGS) entry which is preliminary data.</text>
</comment>
<feature type="domain" description="DUF3817" evidence="7">
    <location>
        <begin position="15"/>
        <end position="102"/>
    </location>
</feature>
<dbReference type="EMBL" id="JAZDUF010000002">
    <property type="protein sequence ID" value="MEE3850832.1"/>
    <property type="molecule type" value="Genomic_DNA"/>
</dbReference>
<evidence type="ECO:0000256" key="1">
    <source>
        <dbReference type="ARBA" id="ARBA00004651"/>
    </source>
</evidence>
<evidence type="ECO:0000259" key="7">
    <source>
        <dbReference type="Pfam" id="PF12823"/>
    </source>
</evidence>
<evidence type="ECO:0000256" key="3">
    <source>
        <dbReference type="ARBA" id="ARBA00022692"/>
    </source>
</evidence>
<dbReference type="Proteomes" id="UP001347146">
    <property type="component" value="Unassembled WGS sequence"/>
</dbReference>
<proteinExistence type="predicted"/>
<keyword evidence="4 6" id="KW-1133">Transmembrane helix</keyword>
<evidence type="ECO:0000313" key="8">
    <source>
        <dbReference type="EMBL" id="MEE3850832.1"/>
    </source>
</evidence>
<comment type="subcellular location">
    <subcellularLocation>
        <location evidence="1">Cell membrane</location>
        <topology evidence="1">Multi-pass membrane protein</topology>
    </subcellularLocation>
</comment>
<evidence type="ECO:0000256" key="2">
    <source>
        <dbReference type="ARBA" id="ARBA00022475"/>
    </source>
</evidence>
<keyword evidence="9" id="KW-1185">Reference proteome</keyword>
<evidence type="ECO:0000256" key="6">
    <source>
        <dbReference type="SAM" id="Phobius"/>
    </source>
</evidence>
<dbReference type="PANTHER" id="PTHR40077">
    <property type="entry name" value="MEMBRANE PROTEIN-RELATED"/>
    <property type="match status" value="1"/>
</dbReference>
<dbReference type="InterPro" id="IPR023845">
    <property type="entry name" value="DUF3817_TM"/>
</dbReference>
<dbReference type="Pfam" id="PF12823">
    <property type="entry name" value="DUF3817"/>
    <property type="match status" value="1"/>
</dbReference>
<dbReference type="PANTHER" id="PTHR40077:SF1">
    <property type="entry name" value="MEMBRANE PROTEIN"/>
    <property type="match status" value="1"/>
</dbReference>
<keyword evidence="2" id="KW-1003">Cell membrane</keyword>
<sequence length="119" mass="13057">MWVMKQILDLSTPAKRFRLVAIWEAVTWAALIVAMIIKRVFDNDEAIAIPGMVHGVAGFMLFVVVALITARALKWSIGVTALALASSIPPFGTLVFEWWARRNGHLAELSDDAAPRLAA</sequence>
<evidence type="ECO:0000256" key="4">
    <source>
        <dbReference type="ARBA" id="ARBA00022989"/>
    </source>
</evidence>